<reference evidence="2" key="1">
    <citation type="journal article" date="2023" name="Mol. Phylogenet. Evol.">
        <title>Genome-scale phylogeny and comparative genomics of the fungal order Sordariales.</title>
        <authorList>
            <person name="Hensen N."/>
            <person name="Bonometti L."/>
            <person name="Westerberg I."/>
            <person name="Brannstrom I.O."/>
            <person name="Guillou S."/>
            <person name="Cros-Aarteil S."/>
            <person name="Calhoun S."/>
            <person name="Haridas S."/>
            <person name="Kuo A."/>
            <person name="Mondo S."/>
            <person name="Pangilinan J."/>
            <person name="Riley R."/>
            <person name="LaButti K."/>
            <person name="Andreopoulos B."/>
            <person name="Lipzen A."/>
            <person name="Chen C."/>
            <person name="Yan M."/>
            <person name="Daum C."/>
            <person name="Ng V."/>
            <person name="Clum A."/>
            <person name="Steindorff A."/>
            <person name="Ohm R.A."/>
            <person name="Martin F."/>
            <person name="Silar P."/>
            <person name="Natvig D.O."/>
            <person name="Lalanne C."/>
            <person name="Gautier V."/>
            <person name="Ament-Velasquez S.L."/>
            <person name="Kruys A."/>
            <person name="Hutchinson M.I."/>
            <person name="Powell A.J."/>
            <person name="Barry K."/>
            <person name="Miller A.N."/>
            <person name="Grigoriev I.V."/>
            <person name="Debuchy R."/>
            <person name="Gladieux P."/>
            <person name="Hiltunen Thoren M."/>
            <person name="Johannesson H."/>
        </authorList>
    </citation>
    <scope>NUCLEOTIDE SEQUENCE</scope>
    <source>
        <strain evidence="2">PSN309</strain>
    </source>
</reference>
<name>A0AAN6WKV3_9PEZI</name>
<dbReference type="InterPro" id="IPR012942">
    <property type="entry name" value="SRR1-like"/>
</dbReference>
<dbReference type="EMBL" id="MU864544">
    <property type="protein sequence ID" value="KAK4183493.1"/>
    <property type="molecule type" value="Genomic_DNA"/>
</dbReference>
<proteinExistence type="predicted"/>
<sequence length="179" mass="20388">MPTIKKIEAFGCGSFVWDTDENTPCIRQHALALCLRDHFEEKQGHKVQLFAQDPDYRRIDRQILKGKIAGFKILEDPWGFIEVDEETLVISIAPTAPIRQIVADIARPAMMIWCPVFKPDDPDTAQINPQVPESKCDPSTPRLRELLKGHREHRLTKDPDDFLYAALYIRKPAAGVKGE</sequence>
<keyword evidence="3" id="KW-1185">Reference proteome</keyword>
<organism evidence="2 3">
    <name type="scientific">Podospora australis</name>
    <dbReference type="NCBI Taxonomy" id="1536484"/>
    <lineage>
        <taxon>Eukaryota</taxon>
        <taxon>Fungi</taxon>
        <taxon>Dikarya</taxon>
        <taxon>Ascomycota</taxon>
        <taxon>Pezizomycotina</taxon>
        <taxon>Sordariomycetes</taxon>
        <taxon>Sordariomycetidae</taxon>
        <taxon>Sordariales</taxon>
        <taxon>Podosporaceae</taxon>
        <taxon>Podospora</taxon>
    </lineage>
</organism>
<dbReference type="AlphaFoldDB" id="A0AAN6WKV3"/>
<accession>A0AAN6WKV3</accession>
<dbReference type="PANTHER" id="PTHR42080">
    <property type="entry name" value="SRR1 DOMAIN-CONTAINING PROTEIN"/>
    <property type="match status" value="1"/>
</dbReference>
<reference evidence="2" key="2">
    <citation type="submission" date="2023-05" db="EMBL/GenBank/DDBJ databases">
        <authorList>
            <consortium name="Lawrence Berkeley National Laboratory"/>
            <person name="Steindorff A."/>
            <person name="Hensen N."/>
            <person name="Bonometti L."/>
            <person name="Westerberg I."/>
            <person name="Brannstrom I.O."/>
            <person name="Guillou S."/>
            <person name="Cros-Aarteil S."/>
            <person name="Calhoun S."/>
            <person name="Haridas S."/>
            <person name="Kuo A."/>
            <person name="Mondo S."/>
            <person name="Pangilinan J."/>
            <person name="Riley R."/>
            <person name="Labutti K."/>
            <person name="Andreopoulos B."/>
            <person name="Lipzen A."/>
            <person name="Chen C."/>
            <person name="Yanf M."/>
            <person name="Daum C."/>
            <person name="Ng V."/>
            <person name="Clum A."/>
            <person name="Ohm R."/>
            <person name="Martin F."/>
            <person name="Silar P."/>
            <person name="Natvig D."/>
            <person name="Lalanne C."/>
            <person name="Gautier V."/>
            <person name="Ament-Velasquez S.L."/>
            <person name="Kruys A."/>
            <person name="Hutchinson M.I."/>
            <person name="Powell A.J."/>
            <person name="Barry K."/>
            <person name="Miller A.N."/>
            <person name="Grigoriev I.V."/>
            <person name="Debuchy R."/>
            <person name="Gladieux P."/>
            <person name="Thoren M.H."/>
            <person name="Johannesson H."/>
        </authorList>
    </citation>
    <scope>NUCLEOTIDE SEQUENCE</scope>
    <source>
        <strain evidence="2">PSN309</strain>
    </source>
</reference>
<protein>
    <recommendedName>
        <fullName evidence="1">SRR1-like domain-containing protein</fullName>
    </recommendedName>
</protein>
<feature type="domain" description="SRR1-like" evidence="1">
    <location>
        <begin position="3"/>
        <end position="115"/>
    </location>
</feature>
<dbReference type="Pfam" id="PF07985">
    <property type="entry name" value="SRR1"/>
    <property type="match status" value="1"/>
</dbReference>
<dbReference type="Proteomes" id="UP001302126">
    <property type="component" value="Unassembled WGS sequence"/>
</dbReference>
<evidence type="ECO:0000313" key="3">
    <source>
        <dbReference type="Proteomes" id="UP001302126"/>
    </source>
</evidence>
<evidence type="ECO:0000313" key="2">
    <source>
        <dbReference type="EMBL" id="KAK4183493.1"/>
    </source>
</evidence>
<evidence type="ECO:0000259" key="1">
    <source>
        <dbReference type="Pfam" id="PF07985"/>
    </source>
</evidence>
<gene>
    <name evidence="2" type="ORF">QBC35DRAFT_542961</name>
</gene>
<dbReference type="PANTHER" id="PTHR42080:SF3">
    <property type="entry name" value="SRR1-LIKE DOMAIN-CONTAINING PROTEIN"/>
    <property type="match status" value="1"/>
</dbReference>
<comment type="caution">
    <text evidence="2">The sequence shown here is derived from an EMBL/GenBank/DDBJ whole genome shotgun (WGS) entry which is preliminary data.</text>
</comment>